<evidence type="ECO:0000259" key="2">
    <source>
        <dbReference type="Pfam" id="PF13556"/>
    </source>
</evidence>
<dbReference type="RefSeq" id="WP_378198068.1">
    <property type="nucleotide sequence ID" value="NZ_JBHLZP010000047.1"/>
</dbReference>
<reference evidence="5 6" key="1">
    <citation type="submission" date="2024-09" db="EMBL/GenBank/DDBJ databases">
        <authorList>
            <person name="Sun Q."/>
            <person name="Mori K."/>
        </authorList>
    </citation>
    <scope>NUCLEOTIDE SEQUENCE [LARGE SCALE GENOMIC DNA]</scope>
    <source>
        <strain evidence="5 6">TBRC 0563</strain>
    </source>
</reference>
<comment type="similarity">
    <text evidence="1">Belongs to the CdaR family.</text>
</comment>
<comment type="caution">
    <text evidence="5">The sequence shown here is derived from an EMBL/GenBank/DDBJ whole genome shotgun (WGS) entry which is preliminary data.</text>
</comment>
<dbReference type="Pfam" id="PF13556">
    <property type="entry name" value="HTH_30"/>
    <property type="match status" value="1"/>
</dbReference>
<dbReference type="Gene3D" id="1.10.10.2840">
    <property type="entry name" value="PucR C-terminal helix-turn-helix domain"/>
    <property type="match status" value="1"/>
</dbReference>
<dbReference type="PANTHER" id="PTHR33744:SF1">
    <property type="entry name" value="DNA-BINDING TRANSCRIPTIONAL ACTIVATOR ADER"/>
    <property type="match status" value="1"/>
</dbReference>
<evidence type="ECO:0000313" key="6">
    <source>
        <dbReference type="Proteomes" id="UP001589627"/>
    </source>
</evidence>
<dbReference type="InterPro" id="IPR041522">
    <property type="entry name" value="CdaR_GGDEF"/>
</dbReference>
<organism evidence="5 6">
    <name type="scientific">Actinoallomurus acaciae</name>
    <dbReference type="NCBI Taxonomy" id="502577"/>
    <lineage>
        <taxon>Bacteria</taxon>
        <taxon>Bacillati</taxon>
        <taxon>Actinomycetota</taxon>
        <taxon>Actinomycetes</taxon>
        <taxon>Streptosporangiales</taxon>
        <taxon>Thermomonosporaceae</taxon>
        <taxon>Actinoallomurus</taxon>
    </lineage>
</organism>
<evidence type="ECO:0000256" key="1">
    <source>
        <dbReference type="ARBA" id="ARBA00006754"/>
    </source>
</evidence>
<feature type="domain" description="CdaR GGDEF-like" evidence="4">
    <location>
        <begin position="167"/>
        <end position="274"/>
    </location>
</feature>
<dbReference type="PANTHER" id="PTHR33744">
    <property type="entry name" value="CARBOHYDRATE DIACID REGULATOR"/>
    <property type="match status" value="1"/>
</dbReference>
<dbReference type="InterPro" id="IPR025751">
    <property type="entry name" value="RsbRD_N_dom"/>
</dbReference>
<evidence type="ECO:0000259" key="4">
    <source>
        <dbReference type="Pfam" id="PF17853"/>
    </source>
</evidence>
<protein>
    <submittedName>
        <fullName evidence="5">PucR family transcriptional regulator</fullName>
    </submittedName>
</protein>
<dbReference type="SUPFAM" id="SSF46689">
    <property type="entry name" value="Homeodomain-like"/>
    <property type="match status" value="1"/>
</dbReference>
<dbReference type="InterPro" id="IPR009057">
    <property type="entry name" value="Homeodomain-like_sf"/>
</dbReference>
<feature type="domain" description="RsbT co-antagonist protein RsbRD N-terminal" evidence="3">
    <location>
        <begin position="12"/>
        <end position="149"/>
    </location>
</feature>
<evidence type="ECO:0000259" key="3">
    <source>
        <dbReference type="Pfam" id="PF14361"/>
    </source>
</evidence>
<sequence length="388" mass="42495">MTFVARSAERRDATVAAMRAAMIAHVPGYSTIEDKYCVDLDSELHHAVRLVVEMSMTDEPISDKHMSFFRDIGRERGAKMFPIADLRAGLKVAYLAGLRDIYSMVDSANHSEIMQLAEYTTREHPRILEATEPAYTAAQRELGDKERARALVLNHLLAGRPADGVVAAAGITLPAGYLVVSCRLEPPSDAATRDEILAAAFGSRPGALWRAEPRGLLVLLPVDRDPLAARAVAADLMNELSDAADRPVKAAEAYAADLTAVPTAFAEAQQAVRLVAAIPDAQNRPYRMDELLVELAIAGQPSIRQRLADQLTPLRNGTELQHTIEVLFECGLDRERTARRLFIHRRTLTYRIQRVRELTGLDPGTAHGIQVLRSALTAARLPEATAEG</sequence>
<dbReference type="EMBL" id="JBHLZP010000047">
    <property type="protein sequence ID" value="MFB9832371.1"/>
    <property type="molecule type" value="Genomic_DNA"/>
</dbReference>
<dbReference type="InterPro" id="IPR051448">
    <property type="entry name" value="CdaR-like_regulators"/>
</dbReference>
<keyword evidence="6" id="KW-1185">Reference proteome</keyword>
<gene>
    <name evidence="5" type="ORF">ACFFNX_09250</name>
</gene>
<dbReference type="Proteomes" id="UP001589627">
    <property type="component" value="Unassembled WGS sequence"/>
</dbReference>
<proteinExistence type="inferred from homology"/>
<name>A0ABV5YBH5_9ACTN</name>
<accession>A0ABV5YBH5</accession>
<dbReference type="Pfam" id="PF17853">
    <property type="entry name" value="GGDEF_2"/>
    <property type="match status" value="1"/>
</dbReference>
<dbReference type="InterPro" id="IPR025736">
    <property type="entry name" value="PucR_C-HTH_dom"/>
</dbReference>
<evidence type="ECO:0000313" key="5">
    <source>
        <dbReference type="EMBL" id="MFB9832371.1"/>
    </source>
</evidence>
<dbReference type="InterPro" id="IPR042070">
    <property type="entry name" value="PucR_C-HTH_sf"/>
</dbReference>
<dbReference type="Pfam" id="PF14361">
    <property type="entry name" value="RsbRD_N"/>
    <property type="match status" value="1"/>
</dbReference>
<feature type="domain" description="PucR C-terminal helix-turn-helix" evidence="2">
    <location>
        <begin position="320"/>
        <end position="377"/>
    </location>
</feature>